<evidence type="ECO:0008006" key="5">
    <source>
        <dbReference type="Google" id="ProtNLM"/>
    </source>
</evidence>
<gene>
    <name evidence="3" type="ORF">ACFP1B_23785</name>
</gene>
<comment type="caution">
    <text evidence="3">The sequence shown here is derived from an EMBL/GenBank/DDBJ whole genome shotgun (WGS) entry which is preliminary data.</text>
</comment>
<reference evidence="4" key="1">
    <citation type="journal article" date="2019" name="Int. J. Syst. Evol. Microbiol.">
        <title>The Global Catalogue of Microorganisms (GCM) 10K type strain sequencing project: providing services to taxonomists for standard genome sequencing and annotation.</title>
        <authorList>
            <consortium name="The Broad Institute Genomics Platform"/>
            <consortium name="The Broad Institute Genome Sequencing Center for Infectious Disease"/>
            <person name="Wu L."/>
            <person name="Ma J."/>
        </authorList>
    </citation>
    <scope>NUCLEOTIDE SEQUENCE [LARGE SCALE GENOMIC DNA]</scope>
    <source>
        <strain evidence="4">JCM 4147</strain>
    </source>
</reference>
<feature type="signal peptide" evidence="2">
    <location>
        <begin position="1"/>
        <end position="24"/>
    </location>
</feature>
<evidence type="ECO:0000256" key="2">
    <source>
        <dbReference type="SAM" id="SignalP"/>
    </source>
</evidence>
<keyword evidence="2" id="KW-0732">Signal</keyword>
<sequence length="186" mass="19115">MAARVGRAAGVLAMVMAVALPLAGCDGDDATATNTGRGGVGGGGKKSAAGAIEAARVYQQASLEQDWKAACEARTERLRRSWGADTIAECVEITSTPRLPNRADAQVSTGEPVGVEAFGPHPAGIGLRVTVTVEPGTAERGMSMHTALRLVPGERGTWLVDQAVNLTDPGTGTPDGKSVRAALRRK</sequence>
<protein>
    <recommendedName>
        <fullName evidence="5">Lipoprotein</fullName>
    </recommendedName>
</protein>
<dbReference type="EMBL" id="JBHSPU010000020">
    <property type="protein sequence ID" value="MFC5916422.1"/>
    <property type="molecule type" value="Genomic_DNA"/>
</dbReference>
<organism evidence="3 4">
    <name type="scientific">Streptomyces pulveraceus</name>
    <dbReference type="NCBI Taxonomy" id="68258"/>
    <lineage>
        <taxon>Bacteria</taxon>
        <taxon>Bacillati</taxon>
        <taxon>Actinomycetota</taxon>
        <taxon>Actinomycetes</taxon>
        <taxon>Kitasatosporales</taxon>
        <taxon>Streptomycetaceae</taxon>
        <taxon>Streptomyces</taxon>
    </lineage>
</organism>
<dbReference type="RefSeq" id="WP_344506770.1">
    <property type="nucleotide sequence ID" value="NZ_BAAATU010000001.1"/>
</dbReference>
<keyword evidence="4" id="KW-1185">Reference proteome</keyword>
<feature type="region of interest" description="Disordered" evidence="1">
    <location>
        <begin position="167"/>
        <end position="186"/>
    </location>
</feature>
<evidence type="ECO:0000313" key="3">
    <source>
        <dbReference type="EMBL" id="MFC5916422.1"/>
    </source>
</evidence>
<proteinExistence type="predicted"/>
<evidence type="ECO:0000256" key="1">
    <source>
        <dbReference type="SAM" id="MobiDB-lite"/>
    </source>
</evidence>
<dbReference type="Proteomes" id="UP001596200">
    <property type="component" value="Unassembled WGS sequence"/>
</dbReference>
<accession>A0ABW1GRK4</accession>
<name>A0ABW1GRK4_9ACTN</name>
<evidence type="ECO:0000313" key="4">
    <source>
        <dbReference type="Proteomes" id="UP001596200"/>
    </source>
</evidence>
<feature type="chain" id="PRO_5047343414" description="Lipoprotein" evidence="2">
    <location>
        <begin position="25"/>
        <end position="186"/>
    </location>
</feature>